<protein>
    <submittedName>
        <fullName evidence="2">Uncharacterized protein</fullName>
    </submittedName>
</protein>
<organism evidence="2 3">
    <name type="scientific">Aldrovandia affinis</name>
    <dbReference type="NCBI Taxonomy" id="143900"/>
    <lineage>
        <taxon>Eukaryota</taxon>
        <taxon>Metazoa</taxon>
        <taxon>Chordata</taxon>
        <taxon>Craniata</taxon>
        <taxon>Vertebrata</taxon>
        <taxon>Euteleostomi</taxon>
        <taxon>Actinopterygii</taxon>
        <taxon>Neopterygii</taxon>
        <taxon>Teleostei</taxon>
        <taxon>Notacanthiformes</taxon>
        <taxon>Halosauridae</taxon>
        <taxon>Aldrovandia</taxon>
    </lineage>
</organism>
<name>A0AAD7S4Y1_9TELE</name>
<feature type="region of interest" description="Disordered" evidence="1">
    <location>
        <begin position="1"/>
        <end position="41"/>
    </location>
</feature>
<dbReference type="Proteomes" id="UP001221898">
    <property type="component" value="Unassembled WGS sequence"/>
</dbReference>
<dbReference type="EMBL" id="JAINUG010000110">
    <property type="protein sequence ID" value="KAJ8396008.1"/>
    <property type="molecule type" value="Genomic_DNA"/>
</dbReference>
<proteinExistence type="predicted"/>
<gene>
    <name evidence="2" type="ORF">AAFF_G00025400</name>
</gene>
<evidence type="ECO:0000256" key="1">
    <source>
        <dbReference type="SAM" id="MobiDB-lite"/>
    </source>
</evidence>
<sequence>MKSGYARNASQCRKESGSANDTVAGPQWGCPAPVTDSRLGGKATAEDCVAGRREPPAGFHRRRCLVHHFPTKVESPLWRQGGPSCPLFLPFCLSTLTGTAPSYKEGITIAMGPCE</sequence>
<evidence type="ECO:0000313" key="3">
    <source>
        <dbReference type="Proteomes" id="UP001221898"/>
    </source>
</evidence>
<comment type="caution">
    <text evidence="2">The sequence shown here is derived from an EMBL/GenBank/DDBJ whole genome shotgun (WGS) entry which is preliminary data.</text>
</comment>
<keyword evidence="3" id="KW-1185">Reference proteome</keyword>
<accession>A0AAD7S4Y1</accession>
<dbReference type="AlphaFoldDB" id="A0AAD7S4Y1"/>
<evidence type="ECO:0000313" key="2">
    <source>
        <dbReference type="EMBL" id="KAJ8396008.1"/>
    </source>
</evidence>
<reference evidence="2" key="1">
    <citation type="journal article" date="2023" name="Science">
        <title>Genome structures resolve the early diversification of teleost fishes.</title>
        <authorList>
            <person name="Parey E."/>
            <person name="Louis A."/>
            <person name="Montfort J."/>
            <person name="Bouchez O."/>
            <person name="Roques C."/>
            <person name="Iampietro C."/>
            <person name="Lluch J."/>
            <person name="Castinel A."/>
            <person name="Donnadieu C."/>
            <person name="Desvignes T."/>
            <person name="Floi Bucao C."/>
            <person name="Jouanno E."/>
            <person name="Wen M."/>
            <person name="Mejri S."/>
            <person name="Dirks R."/>
            <person name="Jansen H."/>
            <person name="Henkel C."/>
            <person name="Chen W.J."/>
            <person name="Zahm M."/>
            <person name="Cabau C."/>
            <person name="Klopp C."/>
            <person name="Thompson A.W."/>
            <person name="Robinson-Rechavi M."/>
            <person name="Braasch I."/>
            <person name="Lecointre G."/>
            <person name="Bobe J."/>
            <person name="Postlethwait J.H."/>
            <person name="Berthelot C."/>
            <person name="Roest Crollius H."/>
            <person name="Guiguen Y."/>
        </authorList>
    </citation>
    <scope>NUCLEOTIDE SEQUENCE</scope>
    <source>
        <strain evidence="2">NC1722</strain>
    </source>
</reference>